<protein>
    <submittedName>
        <fullName evidence="3">Response regulator transcription factor</fullName>
    </submittedName>
</protein>
<keyword evidence="4" id="KW-1185">Reference proteome</keyword>
<dbReference type="AlphaFoldDB" id="A0A558R330"/>
<dbReference type="InterPro" id="IPR011006">
    <property type="entry name" value="CheY-like_superfamily"/>
</dbReference>
<name>A0A558R330_9SPHN</name>
<evidence type="ECO:0000313" key="3">
    <source>
        <dbReference type="EMBL" id="TVV73789.1"/>
    </source>
</evidence>
<evidence type="ECO:0000259" key="2">
    <source>
        <dbReference type="PROSITE" id="PS50110"/>
    </source>
</evidence>
<keyword evidence="1" id="KW-0597">Phosphoprotein</keyword>
<gene>
    <name evidence="3" type="ORF">FOY91_11480</name>
</gene>
<feature type="modified residue" description="4-aspartylphosphate" evidence="1">
    <location>
        <position position="51"/>
    </location>
</feature>
<dbReference type="InterPro" id="IPR001789">
    <property type="entry name" value="Sig_transdc_resp-reg_receiver"/>
</dbReference>
<dbReference type="Proteomes" id="UP000318681">
    <property type="component" value="Unassembled WGS sequence"/>
</dbReference>
<proteinExistence type="predicted"/>
<dbReference type="OrthoDB" id="7428133at2"/>
<dbReference type="RefSeq" id="WP_145151722.1">
    <property type="nucleotide sequence ID" value="NZ_VNIM01000042.1"/>
</dbReference>
<sequence length="213" mass="21517">MEPLPLLLIADAVPARAAFVRTHLAPLGWRVAIADDGGMAPTEVPALVLLDPGLASAGIAHGIRRAGEGPPILAFAGEGDSVADSVAGIDGIIAWPCTPEALAAAIRPWQPVDMTLDRLAAMFGTARLAGLLADFDAQLAHALDRLDEADSGLAHRIGGLAGTLGFARVSAAWLAVSEGEVAAVPAARASALAARAAIERRLGAPDVPTASAP</sequence>
<reference evidence="3 4" key="1">
    <citation type="submission" date="2019-07" db="EMBL/GenBank/DDBJ databases">
        <title>Sphingomonas solaris sp. nov., isolated from a solar panel from Boston, Massachusetts.</title>
        <authorList>
            <person name="Tanner K."/>
            <person name="Pascual J."/>
            <person name="Mancuso C."/>
            <person name="Pereto J."/>
            <person name="Khalil A."/>
            <person name="Vilanova C."/>
        </authorList>
    </citation>
    <scope>NUCLEOTIDE SEQUENCE [LARGE SCALE GENOMIC DNA]</scope>
    <source>
        <strain evidence="3 4">R4DWN</strain>
    </source>
</reference>
<feature type="domain" description="Response regulatory" evidence="2">
    <location>
        <begin position="6"/>
        <end position="110"/>
    </location>
</feature>
<comment type="caution">
    <text evidence="3">The sequence shown here is derived from an EMBL/GenBank/DDBJ whole genome shotgun (WGS) entry which is preliminary data.</text>
</comment>
<accession>A0A558R330</accession>
<dbReference type="GO" id="GO:0000160">
    <property type="term" value="P:phosphorelay signal transduction system"/>
    <property type="evidence" value="ECO:0007669"/>
    <property type="project" value="InterPro"/>
</dbReference>
<dbReference type="SUPFAM" id="SSF52172">
    <property type="entry name" value="CheY-like"/>
    <property type="match status" value="1"/>
</dbReference>
<evidence type="ECO:0000313" key="4">
    <source>
        <dbReference type="Proteomes" id="UP000318681"/>
    </source>
</evidence>
<evidence type="ECO:0000256" key="1">
    <source>
        <dbReference type="PROSITE-ProRule" id="PRU00169"/>
    </source>
</evidence>
<dbReference type="Gene3D" id="3.40.50.2300">
    <property type="match status" value="1"/>
</dbReference>
<dbReference type="EMBL" id="VNIM01000042">
    <property type="protein sequence ID" value="TVV73789.1"/>
    <property type="molecule type" value="Genomic_DNA"/>
</dbReference>
<organism evidence="3 4">
    <name type="scientific">Alterirhizorhabdus solaris</name>
    <dbReference type="NCBI Taxonomy" id="2529389"/>
    <lineage>
        <taxon>Bacteria</taxon>
        <taxon>Pseudomonadati</taxon>
        <taxon>Pseudomonadota</taxon>
        <taxon>Alphaproteobacteria</taxon>
        <taxon>Sphingomonadales</taxon>
        <taxon>Rhizorhabdaceae</taxon>
        <taxon>Alterirhizorhabdus</taxon>
    </lineage>
</organism>
<dbReference type="PROSITE" id="PS50110">
    <property type="entry name" value="RESPONSE_REGULATORY"/>
    <property type="match status" value="1"/>
</dbReference>